<gene>
    <name evidence="1" type="ORF">IAC32_02890</name>
</gene>
<reference evidence="1" key="2">
    <citation type="journal article" date="2021" name="PeerJ">
        <title>Extensive microbial diversity within the chicken gut microbiome revealed by metagenomics and culture.</title>
        <authorList>
            <person name="Gilroy R."/>
            <person name="Ravi A."/>
            <person name="Getino M."/>
            <person name="Pursley I."/>
            <person name="Horton D.L."/>
            <person name="Alikhan N.F."/>
            <person name="Baker D."/>
            <person name="Gharbi K."/>
            <person name="Hall N."/>
            <person name="Watson M."/>
            <person name="Adriaenssens E.M."/>
            <person name="Foster-Nyarko E."/>
            <person name="Jarju S."/>
            <person name="Secka A."/>
            <person name="Antonio M."/>
            <person name="Oren A."/>
            <person name="Chaudhuri R.R."/>
            <person name="La Ragione R."/>
            <person name="Hildebrand F."/>
            <person name="Pallen M.J."/>
        </authorList>
    </citation>
    <scope>NUCLEOTIDE SEQUENCE</scope>
    <source>
        <strain evidence="1">D3-1215</strain>
    </source>
</reference>
<protein>
    <submittedName>
        <fullName evidence="1">Uncharacterized protein</fullName>
    </submittedName>
</protein>
<accession>A0A9D9EER5</accession>
<sequence length="421" mass="47597">MLERIGILKYIGHTALLLCLLAGINAPRLSAATISGKAPDYAGQELLLYTESDAIIPRLIELASDTVDADGSFLLSFDCDSTLFCKCDLGFYRGCIFVESNKNYKINLPPYKPLTESENLNPYFVPETILLSIDNPDNDDINLLVASFEDKLDSLWNRLLFNYGTTEDFDRFYGDIESAYRNCGNGYFNDYRKFSYAQLLRYFGDRGRDMAISMFLLPGTPGYSNPAFWAAFSSLLEDFRFIEYLKPNRELYELAAILNVANGHLGENYLDSVSIDRPRKIAAALKQELRKTAEGNDVGIPYLINLANDTLRWTDFHEPYIYLCFANSGLKESLSDLDFAGRLKARWKRNFAFVFVFMSDSKEKISAACSNYPQIEYICSSEDNPGIGKAFRLKTPPAYFVITNTGKFEISPAPVPAYFEP</sequence>
<dbReference type="EMBL" id="JADIMR010000038">
    <property type="protein sequence ID" value="MBO8446676.1"/>
    <property type="molecule type" value="Genomic_DNA"/>
</dbReference>
<name>A0A9D9EER5_9BACT</name>
<dbReference type="AlphaFoldDB" id="A0A9D9EER5"/>
<dbReference type="Proteomes" id="UP000823637">
    <property type="component" value="Unassembled WGS sequence"/>
</dbReference>
<evidence type="ECO:0000313" key="2">
    <source>
        <dbReference type="Proteomes" id="UP000823637"/>
    </source>
</evidence>
<comment type="caution">
    <text evidence="1">The sequence shown here is derived from an EMBL/GenBank/DDBJ whole genome shotgun (WGS) entry which is preliminary data.</text>
</comment>
<reference evidence="1" key="1">
    <citation type="submission" date="2020-10" db="EMBL/GenBank/DDBJ databases">
        <authorList>
            <person name="Gilroy R."/>
        </authorList>
    </citation>
    <scope>NUCLEOTIDE SEQUENCE</scope>
    <source>
        <strain evidence="1">D3-1215</strain>
    </source>
</reference>
<organism evidence="1 2">
    <name type="scientific">Candidatus Enterocola intestinipullorum</name>
    <dbReference type="NCBI Taxonomy" id="2840783"/>
    <lineage>
        <taxon>Bacteria</taxon>
        <taxon>Pseudomonadati</taxon>
        <taxon>Bacteroidota</taxon>
        <taxon>Bacteroidia</taxon>
        <taxon>Bacteroidales</taxon>
        <taxon>Candidatus Enterocola</taxon>
    </lineage>
</organism>
<proteinExistence type="predicted"/>
<evidence type="ECO:0000313" key="1">
    <source>
        <dbReference type="EMBL" id="MBO8446676.1"/>
    </source>
</evidence>